<dbReference type="Proteomes" id="UP000276133">
    <property type="component" value="Unassembled WGS sequence"/>
</dbReference>
<dbReference type="AlphaFoldDB" id="A0A3M7PQQ5"/>
<keyword evidence="2" id="KW-1185">Reference proteome</keyword>
<proteinExistence type="predicted"/>
<comment type="caution">
    <text evidence="1">The sequence shown here is derived from an EMBL/GenBank/DDBJ whole genome shotgun (WGS) entry which is preliminary data.</text>
</comment>
<dbReference type="EMBL" id="REGN01009520">
    <property type="protein sequence ID" value="RNA00988.1"/>
    <property type="molecule type" value="Genomic_DNA"/>
</dbReference>
<reference evidence="1 2" key="1">
    <citation type="journal article" date="2018" name="Sci. Rep.">
        <title>Genomic signatures of local adaptation to the degree of environmental predictability in rotifers.</title>
        <authorList>
            <person name="Franch-Gras L."/>
            <person name="Hahn C."/>
            <person name="Garcia-Roger E.M."/>
            <person name="Carmona M.J."/>
            <person name="Serra M."/>
            <person name="Gomez A."/>
        </authorList>
    </citation>
    <scope>NUCLEOTIDE SEQUENCE [LARGE SCALE GENOMIC DNA]</scope>
    <source>
        <strain evidence="1">HYR1</strain>
    </source>
</reference>
<protein>
    <submittedName>
        <fullName evidence="1">Uncharacterized protein</fullName>
    </submittedName>
</protein>
<accession>A0A3M7PQQ5</accession>
<sequence length="101" mass="11587">MIASEKSNVEATKVSCRIYLNTSNWNSFDELIKWIDSDKIVEISKECWQLICKHVIGITYNIKLLTFPTLDLGIEKNASISRCKKALPGFERNSIEPFPNH</sequence>
<gene>
    <name evidence="1" type="ORF">BpHYR1_033270</name>
</gene>
<evidence type="ECO:0000313" key="2">
    <source>
        <dbReference type="Proteomes" id="UP000276133"/>
    </source>
</evidence>
<name>A0A3M7PQQ5_BRAPC</name>
<dbReference type="OrthoDB" id="10388095at2759"/>
<evidence type="ECO:0000313" key="1">
    <source>
        <dbReference type="EMBL" id="RNA00988.1"/>
    </source>
</evidence>
<organism evidence="1 2">
    <name type="scientific">Brachionus plicatilis</name>
    <name type="common">Marine rotifer</name>
    <name type="synonym">Brachionus muelleri</name>
    <dbReference type="NCBI Taxonomy" id="10195"/>
    <lineage>
        <taxon>Eukaryota</taxon>
        <taxon>Metazoa</taxon>
        <taxon>Spiralia</taxon>
        <taxon>Gnathifera</taxon>
        <taxon>Rotifera</taxon>
        <taxon>Eurotatoria</taxon>
        <taxon>Monogononta</taxon>
        <taxon>Pseudotrocha</taxon>
        <taxon>Ploima</taxon>
        <taxon>Brachionidae</taxon>
        <taxon>Brachionus</taxon>
    </lineage>
</organism>